<comment type="caution">
    <text evidence="1">The sequence shown here is derived from an EMBL/GenBank/DDBJ whole genome shotgun (WGS) entry which is preliminary data.</text>
</comment>
<keyword evidence="2" id="KW-1185">Reference proteome</keyword>
<dbReference type="EMBL" id="JBHFPV010000001">
    <property type="protein sequence ID" value="MFH6602099.1"/>
    <property type="molecule type" value="Genomic_DNA"/>
</dbReference>
<keyword evidence="1" id="KW-0413">Isomerase</keyword>
<gene>
    <name evidence="1" type="primary">truA</name>
    <name evidence="1" type="ORF">ACEZ3G_01315</name>
</gene>
<sequence>MDEVSLKFKSRQTLRYFIEFSYFGKAYHGWQRQPNAITVQEALEETISKLLRADISLVGAGRTDAGVHARQMFAHFDVDEIDHLGDLVYRLNAFLEDDVSVKRIFEVAENAHARFDALQRTYEYWLVQQKNPFLMEKAHYVKQPLNVEKMNEAAVLLLNHRDFECFSKSNTDVKTFLCDINKAFWENKNDMLVFTISADRFLRNMVRAIVGTLLEVGQGKIEVAYVKTILKSKDRAQAGPSVPAKGLYLTEIIYPSSILAIND</sequence>
<organism evidence="1 2">
    <name type="scientific">Meishania litoralis</name>
    <dbReference type="NCBI Taxonomy" id="3434685"/>
    <lineage>
        <taxon>Bacteria</taxon>
        <taxon>Pseudomonadati</taxon>
        <taxon>Bacteroidota</taxon>
        <taxon>Flavobacteriia</taxon>
        <taxon>Flavobacteriales</taxon>
        <taxon>Flavobacteriaceae</taxon>
        <taxon>Meishania</taxon>
    </lineage>
</organism>
<dbReference type="Proteomes" id="UP001595191">
    <property type="component" value="Unassembled WGS sequence"/>
</dbReference>
<name>A0ACC7LGJ3_9FLAO</name>
<evidence type="ECO:0000313" key="2">
    <source>
        <dbReference type="Proteomes" id="UP001595191"/>
    </source>
</evidence>
<accession>A0ACC7LGJ3</accession>
<reference evidence="1" key="1">
    <citation type="submission" date="2024-09" db="EMBL/GenBank/DDBJ databases">
        <authorList>
            <person name="Liu J."/>
        </authorList>
    </citation>
    <scope>NUCLEOTIDE SEQUENCE</scope>
    <source>
        <strain evidence="1">NBU2967</strain>
    </source>
</reference>
<protein>
    <submittedName>
        <fullName evidence="1">tRNA pseudouridine(38-40) synthase TruA</fullName>
        <ecNumber evidence="1">5.4.99.12</ecNumber>
    </submittedName>
</protein>
<evidence type="ECO:0000313" key="1">
    <source>
        <dbReference type="EMBL" id="MFH6602099.1"/>
    </source>
</evidence>
<proteinExistence type="predicted"/>
<dbReference type="EC" id="5.4.99.12" evidence="1"/>